<keyword evidence="3" id="KW-1185">Reference proteome</keyword>
<proteinExistence type="predicted"/>
<accession>A0A1I1WFJ0</accession>
<dbReference type="RefSeq" id="WP_010528154.1">
    <property type="nucleotide sequence ID" value="NZ_AFSL01000073.1"/>
</dbReference>
<evidence type="ECO:0000256" key="1">
    <source>
        <dbReference type="SAM" id="Phobius"/>
    </source>
</evidence>
<gene>
    <name evidence="2" type="ORF">SAMN05444380_10424</name>
</gene>
<organism evidence="2 3">
    <name type="scientific">Thermophagus xiamenensis</name>
    <dbReference type="NCBI Taxonomy" id="385682"/>
    <lineage>
        <taxon>Bacteria</taxon>
        <taxon>Pseudomonadati</taxon>
        <taxon>Bacteroidota</taxon>
        <taxon>Bacteroidia</taxon>
        <taxon>Marinilabiliales</taxon>
        <taxon>Marinilabiliaceae</taxon>
        <taxon>Thermophagus</taxon>
    </lineage>
</organism>
<reference evidence="2 3" key="1">
    <citation type="submission" date="2016-10" db="EMBL/GenBank/DDBJ databases">
        <authorList>
            <person name="de Groot N.N."/>
        </authorList>
    </citation>
    <scope>NUCLEOTIDE SEQUENCE [LARGE SCALE GENOMIC DNA]</scope>
    <source>
        <strain evidence="2 3">DSM 19012</strain>
    </source>
</reference>
<feature type="transmembrane region" description="Helical" evidence="1">
    <location>
        <begin position="172"/>
        <end position="192"/>
    </location>
</feature>
<feature type="transmembrane region" description="Helical" evidence="1">
    <location>
        <begin position="212"/>
        <end position="234"/>
    </location>
</feature>
<evidence type="ECO:0000313" key="3">
    <source>
        <dbReference type="Proteomes" id="UP000181976"/>
    </source>
</evidence>
<dbReference type="AlphaFoldDB" id="A0A1I1WFJ0"/>
<keyword evidence="1" id="KW-0472">Membrane</keyword>
<dbReference type="Proteomes" id="UP000181976">
    <property type="component" value="Unassembled WGS sequence"/>
</dbReference>
<keyword evidence="1" id="KW-0812">Transmembrane</keyword>
<dbReference type="InterPro" id="IPR021737">
    <property type="entry name" value="Phage_phiKZ_Orf197"/>
</dbReference>
<sequence>MISLTLKLLIAHMLGDFVFQPDRWVEDKKVKQYKSRYFYYHLFVHLFFLWLLLGFRWYYWPLVLISVGSHFFIDLGKLKLEKVVNHRWLFFVDQLFHLIVIFLLAYFNEPFALNLEGLFSVQLLVFIAALLLLTSVSSVIVKTLISGWALNEISSKESLPGAGKYIGMLERLFIFTFIVLNQWQAIGFLIAAKSIFRFSDISKARDRKLTEYMLVGTLMSFGLATLTGLGYLYVMDFLS</sequence>
<dbReference type="InParanoid" id="A0A1I1WFJ0"/>
<name>A0A1I1WFJ0_9BACT</name>
<feature type="transmembrane region" description="Helical" evidence="1">
    <location>
        <begin position="37"/>
        <end position="53"/>
    </location>
</feature>
<feature type="transmembrane region" description="Helical" evidence="1">
    <location>
        <begin position="119"/>
        <end position="151"/>
    </location>
</feature>
<dbReference type="Pfam" id="PF11750">
    <property type="entry name" value="DUF3307"/>
    <property type="match status" value="1"/>
</dbReference>
<dbReference type="STRING" id="385682.SAMN05444380_10424"/>
<protein>
    <recommendedName>
        <fullName evidence="4">DUF3307 domain-containing protein</fullName>
    </recommendedName>
</protein>
<dbReference type="EMBL" id="FONA01000004">
    <property type="protein sequence ID" value="SFD92163.1"/>
    <property type="molecule type" value="Genomic_DNA"/>
</dbReference>
<dbReference type="OrthoDB" id="8536716at2"/>
<evidence type="ECO:0008006" key="4">
    <source>
        <dbReference type="Google" id="ProtNLM"/>
    </source>
</evidence>
<feature type="transmembrane region" description="Helical" evidence="1">
    <location>
        <begin position="88"/>
        <end position="107"/>
    </location>
</feature>
<keyword evidence="1" id="KW-1133">Transmembrane helix</keyword>
<dbReference type="eggNOG" id="COG5061">
    <property type="taxonomic scope" value="Bacteria"/>
</dbReference>
<evidence type="ECO:0000313" key="2">
    <source>
        <dbReference type="EMBL" id="SFD92163.1"/>
    </source>
</evidence>